<dbReference type="GO" id="GO:0022857">
    <property type="term" value="F:transmembrane transporter activity"/>
    <property type="evidence" value="ECO:0007669"/>
    <property type="project" value="InterPro"/>
</dbReference>
<feature type="transmembrane region" description="Helical" evidence="6">
    <location>
        <begin position="81"/>
        <end position="103"/>
    </location>
</feature>
<feature type="transmembrane region" description="Helical" evidence="6">
    <location>
        <begin position="325"/>
        <end position="346"/>
    </location>
</feature>
<evidence type="ECO:0000256" key="3">
    <source>
        <dbReference type="ARBA" id="ARBA00022692"/>
    </source>
</evidence>
<comment type="caution">
    <text evidence="7">The sequence shown here is derived from an EMBL/GenBank/DDBJ whole genome shotgun (WGS) entry which is preliminary data.</text>
</comment>
<keyword evidence="4 6" id="KW-1133">Transmembrane helix</keyword>
<evidence type="ECO:0000256" key="6">
    <source>
        <dbReference type="SAM" id="Phobius"/>
    </source>
</evidence>
<evidence type="ECO:0000313" key="7">
    <source>
        <dbReference type="EMBL" id="KUN75297.1"/>
    </source>
</evidence>
<feature type="transmembrane region" description="Helical" evidence="6">
    <location>
        <begin position="391"/>
        <end position="411"/>
    </location>
</feature>
<dbReference type="RefSeq" id="WP_061931056.1">
    <property type="nucleotide sequence ID" value="NZ_JBEYBH010000057.1"/>
</dbReference>
<protein>
    <recommendedName>
        <fullName evidence="9">MFS transporter</fullName>
    </recommendedName>
</protein>
<dbReference type="OrthoDB" id="4541936at2"/>
<keyword evidence="2" id="KW-1003">Cell membrane</keyword>
<feature type="transmembrane region" description="Helical" evidence="6">
    <location>
        <begin position="149"/>
        <end position="171"/>
    </location>
</feature>
<proteinExistence type="predicted"/>
<comment type="subcellular location">
    <subcellularLocation>
        <location evidence="1">Cell membrane</location>
        <topology evidence="1">Multi-pass membrane protein</topology>
    </subcellularLocation>
</comment>
<dbReference type="InterPro" id="IPR011701">
    <property type="entry name" value="MFS"/>
</dbReference>
<dbReference type="STRING" id="285568.AQJ66_36145"/>
<feature type="transmembrane region" description="Helical" evidence="6">
    <location>
        <begin position="21"/>
        <end position="44"/>
    </location>
</feature>
<sequence length="418" mass="43863">MLTATLKDQAAMLRERRFATFFTGHVVSKLGDAPVPVAFALAAYRISHSAAALTWVLLSLWAARFLLVATGGRLADRHNRVNVMIGADVLRLLAQGALAVVAISPLPLHSWHLCLSAALYGAGTALYNPAQIGLTPELVPGDRLQRANGLLSLVADVSFLLGPVLAGVLMTAAGFSWILWLDVASFAVNLVCLARLTRLHTPLRRRAAPAAHPTATPEAETDTRFRAGFAVMARYPWFSFGMALWFVVSLGIGLTAVAGPVLAVRSLGGTGAWSLLATCLAIGSLLGSLAVMATQKHRWKTAAVVVTAGVALQFSALALRDQLPTAVVAAAFVLSALTTAACGIVWDTAYQSEIPERYLSRLGSVDNFVNAAGVPLGMLLGGLTADHYDTVFTGITVVLVLLCIPAASLAGHGRKATA</sequence>
<keyword evidence="3 6" id="KW-0812">Transmembrane</keyword>
<feature type="transmembrane region" description="Helical" evidence="6">
    <location>
        <begin position="367"/>
        <end position="385"/>
    </location>
</feature>
<gene>
    <name evidence="7" type="ORF">AQJ66_36145</name>
</gene>
<feature type="transmembrane region" description="Helical" evidence="6">
    <location>
        <begin position="301"/>
        <end position="319"/>
    </location>
</feature>
<evidence type="ECO:0000256" key="4">
    <source>
        <dbReference type="ARBA" id="ARBA00022989"/>
    </source>
</evidence>
<keyword evidence="8" id="KW-1185">Reference proteome</keyword>
<reference evidence="7 8" key="1">
    <citation type="submission" date="2015-10" db="EMBL/GenBank/DDBJ databases">
        <title>Draft genome sequence of Streptomyces bungoensis DSM 41781, type strain for the species Streptomyces bungoensis.</title>
        <authorList>
            <person name="Ruckert C."/>
            <person name="Winkler A."/>
            <person name="Kalinowski J."/>
            <person name="Kampfer P."/>
            <person name="Glaeser S."/>
        </authorList>
    </citation>
    <scope>NUCLEOTIDE SEQUENCE [LARGE SCALE GENOMIC DNA]</scope>
    <source>
        <strain evidence="7 8">DSM 41781</strain>
    </source>
</reference>
<dbReference type="Proteomes" id="UP000053024">
    <property type="component" value="Unassembled WGS sequence"/>
</dbReference>
<evidence type="ECO:0000256" key="1">
    <source>
        <dbReference type="ARBA" id="ARBA00004651"/>
    </source>
</evidence>
<dbReference type="EMBL" id="LMWX01000097">
    <property type="protein sequence ID" value="KUN75297.1"/>
    <property type="molecule type" value="Genomic_DNA"/>
</dbReference>
<keyword evidence="5 6" id="KW-0472">Membrane</keyword>
<feature type="transmembrane region" description="Helical" evidence="6">
    <location>
        <begin position="271"/>
        <end position="294"/>
    </location>
</feature>
<dbReference type="PANTHER" id="PTHR23513:SF11">
    <property type="entry name" value="STAPHYLOFERRIN A TRANSPORTER"/>
    <property type="match status" value="1"/>
</dbReference>
<dbReference type="Gene3D" id="1.20.1250.20">
    <property type="entry name" value="MFS general substrate transporter like domains"/>
    <property type="match status" value="1"/>
</dbReference>
<feature type="transmembrane region" description="Helical" evidence="6">
    <location>
        <begin position="235"/>
        <end position="259"/>
    </location>
</feature>
<dbReference type="CDD" id="cd06173">
    <property type="entry name" value="MFS_MefA_like"/>
    <property type="match status" value="1"/>
</dbReference>
<dbReference type="PANTHER" id="PTHR23513">
    <property type="entry name" value="INTEGRAL MEMBRANE EFFLUX PROTEIN-RELATED"/>
    <property type="match status" value="1"/>
</dbReference>
<evidence type="ECO:0000313" key="8">
    <source>
        <dbReference type="Proteomes" id="UP000053024"/>
    </source>
</evidence>
<dbReference type="AlphaFoldDB" id="A0A101SJA4"/>
<organism evidence="7 8">
    <name type="scientific">Streptomyces bungoensis</name>
    <dbReference type="NCBI Taxonomy" id="285568"/>
    <lineage>
        <taxon>Bacteria</taxon>
        <taxon>Bacillati</taxon>
        <taxon>Actinomycetota</taxon>
        <taxon>Actinomycetes</taxon>
        <taxon>Kitasatosporales</taxon>
        <taxon>Streptomycetaceae</taxon>
        <taxon>Streptomyces</taxon>
    </lineage>
</organism>
<dbReference type="InterPro" id="IPR036259">
    <property type="entry name" value="MFS_trans_sf"/>
</dbReference>
<dbReference type="SUPFAM" id="SSF103473">
    <property type="entry name" value="MFS general substrate transporter"/>
    <property type="match status" value="1"/>
</dbReference>
<accession>A0A101SJA4</accession>
<evidence type="ECO:0008006" key="9">
    <source>
        <dbReference type="Google" id="ProtNLM"/>
    </source>
</evidence>
<name>A0A101SJA4_9ACTN</name>
<feature type="transmembrane region" description="Helical" evidence="6">
    <location>
        <begin position="50"/>
        <end position="69"/>
    </location>
</feature>
<dbReference type="GO" id="GO:0005886">
    <property type="term" value="C:plasma membrane"/>
    <property type="evidence" value="ECO:0007669"/>
    <property type="project" value="UniProtKB-SubCell"/>
</dbReference>
<evidence type="ECO:0000256" key="2">
    <source>
        <dbReference type="ARBA" id="ARBA00022475"/>
    </source>
</evidence>
<evidence type="ECO:0000256" key="5">
    <source>
        <dbReference type="ARBA" id="ARBA00023136"/>
    </source>
</evidence>
<dbReference type="Pfam" id="PF07690">
    <property type="entry name" value="MFS_1"/>
    <property type="match status" value="1"/>
</dbReference>